<organism evidence="2 3">
    <name type="scientific">Aspergillus glaucus CBS 516.65</name>
    <dbReference type="NCBI Taxonomy" id="1160497"/>
    <lineage>
        <taxon>Eukaryota</taxon>
        <taxon>Fungi</taxon>
        <taxon>Dikarya</taxon>
        <taxon>Ascomycota</taxon>
        <taxon>Pezizomycotina</taxon>
        <taxon>Eurotiomycetes</taxon>
        <taxon>Eurotiomycetidae</taxon>
        <taxon>Eurotiales</taxon>
        <taxon>Aspergillaceae</taxon>
        <taxon>Aspergillus</taxon>
        <taxon>Aspergillus subgen. Aspergillus</taxon>
    </lineage>
</organism>
<dbReference type="AlphaFoldDB" id="A0A1L9VP68"/>
<gene>
    <name evidence="2" type="ORF">ASPGLDRAFT_1514557</name>
</gene>
<protein>
    <submittedName>
        <fullName evidence="2">Uncharacterized protein</fullName>
    </submittedName>
</protein>
<evidence type="ECO:0000313" key="2">
    <source>
        <dbReference type="EMBL" id="OJJ85699.1"/>
    </source>
</evidence>
<keyword evidence="3" id="KW-1185">Reference proteome</keyword>
<feature type="compositionally biased region" description="Low complexity" evidence="1">
    <location>
        <begin position="36"/>
        <end position="63"/>
    </location>
</feature>
<reference evidence="3" key="1">
    <citation type="journal article" date="2017" name="Genome Biol.">
        <title>Comparative genomics reveals high biological diversity and specific adaptations in the industrially and medically important fungal genus Aspergillus.</title>
        <authorList>
            <person name="de Vries R.P."/>
            <person name="Riley R."/>
            <person name="Wiebenga A."/>
            <person name="Aguilar-Osorio G."/>
            <person name="Amillis S."/>
            <person name="Uchima C.A."/>
            <person name="Anderluh G."/>
            <person name="Asadollahi M."/>
            <person name="Askin M."/>
            <person name="Barry K."/>
            <person name="Battaglia E."/>
            <person name="Bayram O."/>
            <person name="Benocci T."/>
            <person name="Braus-Stromeyer S.A."/>
            <person name="Caldana C."/>
            <person name="Canovas D."/>
            <person name="Cerqueira G.C."/>
            <person name="Chen F."/>
            <person name="Chen W."/>
            <person name="Choi C."/>
            <person name="Clum A."/>
            <person name="Dos Santos R.A."/>
            <person name="Damasio A.R."/>
            <person name="Diallinas G."/>
            <person name="Emri T."/>
            <person name="Fekete E."/>
            <person name="Flipphi M."/>
            <person name="Freyberg S."/>
            <person name="Gallo A."/>
            <person name="Gournas C."/>
            <person name="Habgood R."/>
            <person name="Hainaut M."/>
            <person name="Harispe M.L."/>
            <person name="Henrissat B."/>
            <person name="Hilden K.S."/>
            <person name="Hope R."/>
            <person name="Hossain A."/>
            <person name="Karabika E."/>
            <person name="Karaffa L."/>
            <person name="Karanyi Z."/>
            <person name="Krasevec N."/>
            <person name="Kuo A."/>
            <person name="Kusch H."/>
            <person name="LaButti K."/>
            <person name="Lagendijk E.L."/>
            <person name="Lapidus A."/>
            <person name="Levasseur A."/>
            <person name="Lindquist E."/>
            <person name="Lipzen A."/>
            <person name="Logrieco A.F."/>
            <person name="MacCabe A."/>
            <person name="Maekelae M.R."/>
            <person name="Malavazi I."/>
            <person name="Melin P."/>
            <person name="Meyer V."/>
            <person name="Mielnichuk N."/>
            <person name="Miskei M."/>
            <person name="Molnar A.P."/>
            <person name="Mule G."/>
            <person name="Ngan C.Y."/>
            <person name="Orejas M."/>
            <person name="Orosz E."/>
            <person name="Ouedraogo J.P."/>
            <person name="Overkamp K.M."/>
            <person name="Park H.-S."/>
            <person name="Perrone G."/>
            <person name="Piumi F."/>
            <person name="Punt P.J."/>
            <person name="Ram A.F."/>
            <person name="Ramon A."/>
            <person name="Rauscher S."/>
            <person name="Record E."/>
            <person name="Riano-Pachon D.M."/>
            <person name="Robert V."/>
            <person name="Roehrig J."/>
            <person name="Ruller R."/>
            <person name="Salamov A."/>
            <person name="Salih N.S."/>
            <person name="Samson R.A."/>
            <person name="Sandor E."/>
            <person name="Sanguinetti M."/>
            <person name="Schuetze T."/>
            <person name="Sepcic K."/>
            <person name="Shelest E."/>
            <person name="Sherlock G."/>
            <person name="Sophianopoulou V."/>
            <person name="Squina F.M."/>
            <person name="Sun H."/>
            <person name="Susca A."/>
            <person name="Todd R.B."/>
            <person name="Tsang A."/>
            <person name="Unkles S.E."/>
            <person name="van de Wiele N."/>
            <person name="van Rossen-Uffink D."/>
            <person name="Oliveira J.V."/>
            <person name="Vesth T.C."/>
            <person name="Visser J."/>
            <person name="Yu J.-H."/>
            <person name="Zhou M."/>
            <person name="Andersen M.R."/>
            <person name="Archer D.B."/>
            <person name="Baker S.E."/>
            <person name="Benoit I."/>
            <person name="Brakhage A.A."/>
            <person name="Braus G.H."/>
            <person name="Fischer R."/>
            <person name="Frisvad J.C."/>
            <person name="Goldman G.H."/>
            <person name="Houbraken J."/>
            <person name="Oakley B."/>
            <person name="Pocsi I."/>
            <person name="Scazzocchio C."/>
            <person name="Seiboth B."/>
            <person name="vanKuyk P.A."/>
            <person name="Wortman J."/>
            <person name="Dyer P.S."/>
            <person name="Grigoriev I.V."/>
        </authorList>
    </citation>
    <scope>NUCLEOTIDE SEQUENCE [LARGE SCALE GENOMIC DNA]</scope>
    <source>
        <strain evidence="3">CBS 516.65</strain>
    </source>
</reference>
<dbReference type="RefSeq" id="XP_022402397.1">
    <property type="nucleotide sequence ID" value="XM_022542252.1"/>
</dbReference>
<dbReference type="OrthoDB" id="4504027at2759"/>
<sequence length="143" mass="15003">MCHVQRVINTCGHRNDHVSLSCRFAKAGHNLAMPISDSNSNLSHTTTTTSTSTSTRMSTSAATTTTTTTVTTITTTTTTANPTAASSNYDSNDSIVNSAGASTAIQHHGFHAYTEPYCIYATVRTLDSPAGFMCMVEGCGRAG</sequence>
<accession>A0A1L9VP68</accession>
<dbReference type="EMBL" id="KV878894">
    <property type="protein sequence ID" value="OJJ85699.1"/>
    <property type="molecule type" value="Genomic_DNA"/>
</dbReference>
<evidence type="ECO:0000256" key="1">
    <source>
        <dbReference type="SAM" id="MobiDB-lite"/>
    </source>
</evidence>
<name>A0A1L9VP68_ASPGL</name>
<dbReference type="Proteomes" id="UP000184300">
    <property type="component" value="Unassembled WGS sequence"/>
</dbReference>
<feature type="region of interest" description="Disordered" evidence="1">
    <location>
        <begin position="35"/>
        <end position="63"/>
    </location>
</feature>
<dbReference type="VEuPathDB" id="FungiDB:ASPGLDRAFT_1514557"/>
<dbReference type="GeneID" id="34458513"/>
<proteinExistence type="predicted"/>
<evidence type="ECO:0000313" key="3">
    <source>
        <dbReference type="Proteomes" id="UP000184300"/>
    </source>
</evidence>